<gene>
    <name evidence="2" type="ORF">PRZ48_007563</name>
</gene>
<keyword evidence="3" id="KW-1185">Reference proteome</keyword>
<name>A0ABR0EJN3_ZASCE</name>
<comment type="caution">
    <text evidence="2">The sequence shown here is derived from an EMBL/GenBank/DDBJ whole genome shotgun (WGS) entry which is preliminary data.</text>
</comment>
<accession>A0ABR0EJN3</accession>
<sequence>MASHMESGLEVREDASRLPESYMPGPQKDSSAAGGHYYNGPLLGGHPYDQHMGSNQHIKTPEKEDVRPLAPRICGLSPLLFGLTTALTAALIVGAAVGGGLGSALAHAKTPPTPTTTSPPTVSTTPTGLLTNYTVAPGPSISSLPLPCPAVDGNTYTSLNGQTWAVSCAVEQANGDIGSLLAYTYTDCVEACAAMNRWQRVERACESVQFSARVATIVEHGGFGNCYLKNGSAVAVKPSEGAGLSAKLTG</sequence>
<feature type="region of interest" description="Disordered" evidence="1">
    <location>
        <begin position="1"/>
        <end position="64"/>
    </location>
</feature>
<proteinExistence type="predicted"/>
<evidence type="ECO:0000313" key="3">
    <source>
        <dbReference type="Proteomes" id="UP001305779"/>
    </source>
</evidence>
<protein>
    <recommendedName>
        <fullName evidence="4">Apple domain-containing protein</fullName>
    </recommendedName>
</protein>
<feature type="compositionally biased region" description="Basic and acidic residues" evidence="1">
    <location>
        <begin position="7"/>
        <end position="17"/>
    </location>
</feature>
<dbReference type="EMBL" id="JAXOVC010000005">
    <property type="protein sequence ID" value="KAK4501754.1"/>
    <property type="molecule type" value="Genomic_DNA"/>
</dbReference>
<evidence type="ECO:0000256" key="1">
    <source>
        <dbReference type="SAM" id="MobiDB-lite"/>
    </source>
</evidence>
<organism evidence="2 3">
    <name type="scientific">Zasmidium cellare</name>
    <name type="common">Wine cellar mold</name>
    <name type="synonym">Racodium cellare</name>
    <dbReference type="NCBI Taxonomy" id="395010"/>
    <lineage>
        <taxon>Eukaryota</taxon>
        <taxon>Fungi</taxon>
        <taxon>Dikarya</taxon>
        <taxon>Ascomycota</taxon>
        <taxon>Pezizomycotina</taxon>
        <taxon>Dothideomycetes</taxon>
        <taxon>Dothideomycetidae</taxon>
        <taxon>Mycosphaerellales</taxon>
        <taxon>Mycosphaerellaceae</taxon>
        <taxon>Zasmidium</taxon>
    </lineage>
</organism>
<evidence type="ECO:0000313" key="2">
    <source>
        <dbReference type="EMBL" id="KAK4501754.1"/>
    </source>
</evidence>
<reference evidence="2 3" key="1">
    <citation type="journal article" date="2023" name="G3 (Bethesda)">
        <title>A chromosome-level genome assembly of Zasmidium syzygii isolated from banana leaves.</title>
        <authorList>
            <person name="van Westerhoven A.C."/>
            <person name="Mehrabi R."/>
            <person name="Talebi R."/>
            <person name="Steentjes M.B.F."/>
            <person name="Corcolon B."/>
            <person name="Chong P.A."/>
            <person name="Kema G.H.J."/>
            <person name="Seidl M.F."/>
        </authorList>
    </citation>
    <scope>NUCLEOTIDE SEQUENCE [LARGE SCALE GENOMIC DNA]</scope>
    <source>
        <strain evidence="2 3">P124</strain>
    </source>
</reference>
<evidence type="ECO:0008006" key="4">
    <source>
        <dbReference type="Google" id="ProtNLM"/>
    </source>
</evidence>
<dbReference type="Proteomes" id="UP001305779">
    <property type="component" value="Unassembled WGS sequence"/>
</dbReference>